<dbReference type="InterPro" id="IPR036188">
    <property type="entry name" value="FAD/NAD-bd_sf"/>
</dbReference>
<keyword evidence="5" id="KW-0503">Monooxygenase</keyword>
<name>A0A4S8ZGE7_AURPU</name>
<sequence>MERLPKMHISNETPLEILILGGGVAGLTAAMALAKFSPESAPPKIRVFEIRPKPGVIGGAVNLTPNALRLLDRLDVLPIMRENNYGMEIDAIEIFSVYQPVQLGESSFRGPEGKGLGTPPYKALRVTRADVMKALVEAVEKCPNVEFTCGKRTTKIDEDAETGITLTFEDGTTAHGDMLVGCDGIHSATRLKHVEPERKEIYSGIANAFGFAPLNKDNPKIQDPSQLHFYKTAINFARRGMMLSSFYEPTKTSVYVGGVLQVPEIESRDGWKVRGADQEATKQDMRERFATDDVVFDDLKALIDTAEDWFMWPISTLPPGGRWATERTMLLGDAAHGMAPQGEATGIVLEDTVLFARCLARQQELGTGGFKNAFEAYERLRRDRINAAFTESGAVIKTVQDAGWLGHKIKCFVVPWFLWFTSGKREKHFTEDVTTSDLGF</sequence>
<dbReference type="EMBL" id="QZAN01000017">
    <property type="protein sequence ID" value="THW64902.1"/>
    <property type="molecule type" value="Genomic_DNA"/>
</dbReference>
<gene>
    <name evidence="7" type="ORF">D6D20_02568</name>
</gene>
<keyword evidence="2" id="KW-0285">Flavoprotein</keyword>
<evidence type="ECO:0000313" key="7">
    <source>
        <dbReference type="EMBL" id="THW64902.1"/>
    </source>
</evidence>
<evidence type="ECO:0000256" key="2">
    <source>
        <dbReference type="ARBA" id="ARBA00022630"/>
    </source>
</evidence>
<comment type="caution">
    <text evidence="7">The sequence shown here is derived from an EMBL/GenBank/DDBJ whole genome shotgun (WGS) entry which is preliminary data.</text>
</comment>
<accession>A0A4S8ZGE7</accession>
<dbReference type="AlphaFoldDB" id="A0A4S8ZGE7"/>
<proteinExistence type="inferred from homology"/>
<dbReference type="GO" id="GO:0071949">
    <property type="term" value="F:FAD binding"/>
    <property type="evidence" value="ECO:0007669"/>
    <property type="project" value="InterPro"/>
</dbReference>
<reference evidence="7 8" key="1">
    <citation type="submission" date="2018-10" db="EMBL/GenBank/DDBJ databases">
        <title>Fifty Aureobasidium pullulans genomes reveal a recombining polyextremotolerant generalist.</title>
        <authorList>
            <person name="Gostincar C."/>
            <person name="Turk M."/>
            <person name="Zajc J."/>
            <person name="Gunde-Cimerman N."/>
        </authorList>
    </citation>
    <scope>NUCLEOTIDE SEQUENCE [LARGE SCALE GENOMIC DNA]</scope>
    <source>
        <strain evidence="7 8">EXF-10751</strain>
    </source>
</reference>
<dbReference type="Proteomes" id="UP000310421">
    <property type="component" value="Unassembled WGS sequence"/>
</dbReference>
<evidence type="ECO:0000259" key="6">
    <source>
        <dbReference type="Pfam" id="PF01494"/>
    </source>
</evidence>
<evidence type="ECO:0000256" key="5">
    <source>
        <dbReference type="ARBA" id="ARBA00023033"/>
    </source>
</evidence>
<keyword evidence="4" id="KW-0560">Oxidoreductase</keyword>
<dbReference type="InterPro" id="IPR050493">
    <property type="entry name" value="FAD-dep_Monooxygenase_BioMet"/>
</dbReference>
<protein>
    <submittedName>
        <fullName evidence="7">FAD/NAD(P)-binding domain-containing protein</fullName>
    </submittedName>
</protein>
<feature type="domain" description="FAD-binding" evidence="6">
    <location>
        <begin position="16"/>
        <end position="387"/>
    </location>
</feature>
<comment type="similarity">
    <text evidence="1">Belongs to the paxM FAD-dependent monooxygenase family.</text>
</comment>
<dbReference type="Pfam" id="PF01494">
    <property type="entry name" value="FAD_binding_3"/>
    <property type="match status" value="1"/>
</dbReference>
<dbReference type="Gene3D" id="3.50.50.60">
    <property type="entry name" value="FAD/NAD(P)-binding domain"/>
    <property type="match status" value="1"/>
</dbReference>
<dbReference type="PANTHER" id="PTHR13789:SF309">
    <property type="entry name" value="PUTATIVE (AFU_ORTHOLOGUE AFUA_6G14510)-RELATED"/>
    <property type="match status" value="1"/>
</dbReference>
<dbReference type="PANTHER" id="PTHR13789">
    <property type="entry name" value="MONOOXYGENASE"/>
    <property type="match status" value="1"/>
</dbReference>
<organism evidence="7 8">
    <name type="scientific">Aureobasidium pullulans</name>
    <name type="common">Black yeast</name>
    <name type="synonym">Pullularia pullulans</name>
    <dbReference type="NCBI Taxonomy" id="5580"/>
    <lineage>
        <taxon>Eukaryota</taxon>
        <taxon>Fungi</taxon>
        <taxon>Dikarya</taxon>
        <taxon>Ascomycota</taxon>
        <taxon>Pezizomycotina</taxon>
        <taxon>Dothideomycetes</taxon>
        <taxon>Dothideomycetidae</taxon>
        <taxon>Dothideales</taxon>
        <taxon>Saccotheciaceae</taxon>
        <taxon>Aureobasidium</taxon>
    </lineage>
</organism>
<dbReference type="PRINTS" id="PR00420">
    <property type="entry name" value="RNGMNOXGNASE"/>
</dbReference>
<evidence type="ECO:0000313" key="8">
    <source>
        <dbReference type="Proteomes" id="UP000310421"/>
    </source>
</evidence>
<keyword evidence="3" id="KW-0274">FAD</keyword>
<evidence type="ECO:0000256" key="3">
    <source>
        <dbReference type="ARBA" id="ARBA00022827"/>
    </source>
</evidence>
<evidence type="ECO:0000256" key="1">
    <source>
        <dbReference type="ARBA" id="ARBA00007992"/>
    </source>
</evidence>
<dbReference type="SUPFAM" id="SSF51905">
    <property type="entry name" value="FAD/NAD(P)-binding domain"/>
    <property type="match status" value="1"/>
</dbReference>
<dbReference type="GO" id="GO:0004497">
    <property type="term" value="F:monooxygenase activity"/>
    <property type="evidence" value="ECO:0007669"/>
    <property type="project" value="UniProtKB-KW"/>
</dbReference>
<evidence type="ECO:0000256" key="4">
    <source>
        <dbReference type="ARBA" id="ARBA00023002"/>
    </source>
</evidence>
<dbReference type="InterPro" id="IPR002938">
    <property type="entry name" value="FAD-bd"/>
</dbReference>